<accession>A0A8S0WIC6</accession>
<keyword evidence="1" id="KW-1133">Transmembrane helix</keyword>
<evidence type="ECO:0000313" key="3">
    <source>
        <dbReference type="Proteomes" id="UP000467700"/>
    </source>
</evidence>
<dbReference type="AlphaFoldDB" id="A0A8S0WIC6"/>
<feature type="transmembrane region" description="Helical" evidence="1">
    <location>
        <begin position="26"/>
        <end position="46"/>
    </location>
</feature>
<evidence type="ECO:0000313" key="2">
    <source>
        <dbReference type="EMBL" id="CAA7270280.1"/>
    </source>
</evidence>
<sequence>MPIFHSFVALLPSSMSSFTGVLRSIQVILSFLTPLSIFVLSSFHTLHARFFFHILPSLNFVSNFHLVLHSCPLLLKFPPFTRHLSFLTRLLSVIQSSKTCKMSPRSAKMSYVLCNA</sequence>
<keyword evidence="1" id="KW-0472">Membrane</keyword>
<organism evidence="2 3">
    <name type="scientific">Cyclocybe aegerita</name>
    <name type="common">Black poplar mushroom</name>
    <name type="synonym">Agrocybe aegerita</name>
    <dbReference type="NCBI Taxonomy" id="1973307"/>
    <lineage>
        <taxon>Eukaryota</taxon>
        <taxon>Fungi</taxon>
        <taxon>Dikarya</taxon>
        <taxon>Basidiomycota</taxon>
        <taxon>Agaricomycotina</taxon>
        <taxon>Agaricomycetes</taxon>
        <taxon>Agaricomycetidae</taxon>
        <taxon>Agaricales</taxon>
        <taxon>Agaricineae</taxon>
        <taxon>Bolbitiaceae</taxon>
        <taxon>Cyclocybe</taxon>
    </lineage>
</organism>
<keyword evidence="3" id="KW-1185">Reference proteome</keyword>
<dbReference type="EMBL" id="CACVBS010000089">
    <property type="protein sequence ID" value="CAA7270280.1"/>
    <property type="molecule type" value="Genomic_DNA"/>
</dbReference>
<keyword evidence="1" id="KW-0812">Transmembrane</keyword>
<evidence type="ECO:0000256" key="1">
    <source>
        <dbReference type="SAM" id="Phobius"/>
    </source>
</evidence>
<gene>
    <name evidence="2" type="ORF">AAE3_LOCUS12520</name>
</gene>
<reference evidence="2 3" key="1">
    <citation type="submission" date="2020-01" db="EMBL/GenBank/DDBJ databases">
        <authorList>
            <person name="Gupta K D."/>
        </authorList>
    </citation>
    <scope>NUCLEOTIDE SEQUENCE [LARGE SCALE GENOMIC DNA]</scope>
</reference>
<protein>
    <submittedName>
        <fullName evidence="2">Uncharacterized protein</fullName>
    </submittedName>
</protein>
<dbReference type="Proteomes" id="UP000467700">
    <property type="component" value="Unassembled WGS sequence"/>
</dbReference>
<comment type="caution">
    <text evidence="2">The sequence shown here is derived from an EMBL/GenBank/DDBJ whole genome shotgun (WGS) entry which is preliminary data.</text>
</comment>
<proteinExistence type="predicted"/>
<name>A0A8S0WIC6_CYCAE</name>